<feature type="transmembrane region" description="Helical" evidence="6">
    <location>
        <begin position="325"/>
        <end position="345"/>
    </location>
</feature>
<evidence type="ECO:0000256" key="3">
    <source>
        <dbReference type="ARBA" id="ARBA00022692"/>
    </source>
</evidence>
<keyword evidence="3 6" id="KW-0812">Transmembrane</keyword>
<comment type="caution">
    <text evidence="7">The sequence shown here is derived from an EMBL/GenBank/DDBJ whole genome shotgun (WGS) entry which is preliminary data.</text>
</comment>
<feature type="transmembrane region" description="Helical" evidence="6">
    <location>
        <begin position="97"/>
        <end position="125"/>
    </location>
</feature>
<feature type="transmembrane region" description="Helical" evidence="6">
    <location>
        <begin position="57"/>
        <end position="76"/>
    </location>
</feature>
<keyword evidence="4 6" id="KW-1133">Transmembrane helix</keyword>
<evidence type="ECO:0000256" key="4">
    <source>
        <dbReference type="ARBA" id="ARBA00022989"/>
    </source>
</evidence>
<dbReference type="EMBL" id="SJPI01000001">
    <property type="protein sequence ID" value="TWT52691.1"/>
    <property type="molecule type" value="Genomic_DNA"/>
</dbReference>
<evidence type="ECO:0000313" key="7">
    <source>
        <dbReference type="EMBL" id="TWT52691.1"/>
    </source>
</evidence>
<evidence type="ECO:0000313" key="8">
    <source>
        <dbReference type="Proteomes" id="UP000316598"/>
    </source>
</evidence>
<dbReference type="Proteomes" id="UP000316598">
    <property type="component" value="Unassembled WGS sequence"/>
</dbReference>
<feature type="transmembrane region" description="Helical" evidence="6">
    <location>
        <begin position="168"/>
        <end position="189"/>
    </location>
</feature>
<dbReference type="RefSeq" id="WP_146513020.1">
    <property type="nucleotide sequence ID" value="NZ_SJPI01000001.1"/>
</dbReference>
<protein>
    <submittedName>
        <fullName evidence="7">Colanic acid exporter</fullName>
    </submittedName>
</protein>
<name>A0A5C5WRE8_9BACT</name>
<dbReference type="InterPro" id="IPR050833">
    <property type="entry name" value="Poly_Biosynth_Transport"/>
</dbReference>
<dbReference type="PANTHER" id="PTHR30250:SF11">
    <property type="entry name" value="O-ANTIGEN TRANSPORTER-RELATED"/>
    <property type="match status" value="1"/>
</dbReference>
<accession>A0A5C5WRE8</accession>
<feature type="transmembrane region" description="Helical" evidence="6">
    <location>
        <begin position="195"/>
        <end position="214"/>
    </location>
</feature>
<dbReference type="GO" id="GO:0005886">
    <property type="term" value="C:plasma membrane"/>
    <property type="evidence" value="ECO:0007669"/>
    <property type="project" value="UniProtKB-SubCell"/>
</dbReference>
<evidence type="ECO:0000256" key="1">
    <source>
        <dbReference type="ARBA" id="ARBA00004651"/>
    </source>
</evidence>
<keyword evidence="2" id="KW-1003">Cell membrane</keyword>
<dbReference type="OrthoDB" id="8538786at2"/>
<feature type="transmembrane region" description="Helical" evidence="6">
    <location>
        <begin position="387"/>
        <end position="407"/>
    </location>
</feature>
<dbReference type="PANTHER" id="PTHR30250">
    <property type="entry name" value="PST FAMILY PREDICTED COLANIC ACID TRANSPORTER"/>
    <property type="match status" value="1"/>
</dbReference>
<dbReference type="InterPro" id="IPR002797">
    <property type="entry name" value="Polysacc_synth"/>
</dbReference>
<comment type="subcellular location">
    <subcellularLocation>
        <location evidence="1">Cell membrane</location>
        <topology evidence="1">Multi-pass membrane protein</topology>
    </subcellularLocation>
</comment>
<dbReference type="Pfam" id="PF01943">
    <property type="entry name" value="Polysacc_synt"/>
    <property type="match status" value="1"/>
</dbReference>
<feature type="transmembrane region" description="Helical" evidence="6">
    <location>
        <begin position="131"/>
        <end position="148"/>
    </location>
</feature>
<organism evidence="7 8">
    <name type="scientific">Rubripirellula amarantea</name>
    <dbReference type="NCBI Taxonomy" id="2527999"/>
    <lineage>
        <taxon>Bacteria</taxon>
        <taxon>Pseudomonadati</taxon>
        <taxon>Planctomycetota</taxon>
        <taxon>Planctomycetia</taxon>
        <taxon>Pirellulales</taxon>
        <taxon>Pirellulaceae</taxon>
        <taxon>Rubripirellula</taxon>
    </lineage>
</organism>
<evidence type="ECO:0000256" key="5">
    <source>
        <dbReference type="ARBA" id="ARBA00023136"/>
    </source>
</evidence>
<feature type="transmembrane region" description="Helical" evidence="6">
    <location>
        <begin position="413"/>
        <end position="434"/>
    </location>
</feature>
<gene>
    <name evidence="7" type="ORF">Pla22_03170</name>
</gene>
<dbReference type="AlphaFoldDB" id="A0A5C5WRE8"/>
<feature type="transmembrane region" description="Helical" evidence="6">
    <location>
        <begin position="357"/>
        <end position="375"/>
    </location>
</feature>
<reference evidence="7 8" key="1">
    <citation type="submission" date="2019-02" db="EMBL/GenBank/DDBJ databases">
        <title>Deep-cultivation of Planctomycetes and their phenomic and genomic characterization uncovers novel biology.</title>
        <authorList>
            <person name="Wiegand S."/>
            <person name="Jogler M."/>
            <person name="Boedeker C."/>
            <person name="Pinto D."/>
            <person name="Vollmers J."/>
            <person name="Rivas-Marin E."/>
            <person name="Kohn T."/>
            <person name="Peeters S.H."/>
            <person name="Heuer A."/>
            <person name="Rast P."/>
            <person name="Oberbeckmann S."/>
            <person name="Bunk B."/>
            <person name="Jeske O."/>
            <person name="Meyerdierks A."/>
            <person name="Storesund J.E."/>
            <person name="Kallscheuer N."/>
            <person name="Luecker S."/>
            <person name="Lage O.M."/>
            <person name="Pohl T."/>
            <person name="Merkel B.J."/>
            <person name="Hornburger P."/>
            <person name="Mueller R.-W."/>
            <person name="Bruemmer F."/>
            <person name="Labrenz M."/>
            <person name="Spormann A.M."/>
            <person name="Op Den Camp H."/>
            <person name="Overmann J."/>
            <person name="Amann R."/>
            <person name="Jetten M.S.M."/>
            <person name="Mascher T."/>
            <person name="Medema M.H."/>
            <person name="Devos D.P."/>
            <person name="Kaster A.-K."/>
            <person name="Ovreas L."/>
            <person name="Rohde M."/>
            <person name="Galperin M.Y."/>
            <person name="Jogler C."/>
        </authorList>
    </citation>
    <scope>NUCLEOTIDE SEQUENCE [LARGE SCALE GENOMIC DNA]</scope>
    <source>
        <strain evidence="7 8">Pla22</strain>
    </source>
</reference>
<feature type="transmembrane region" description="Helical" evidence="6">
    <location>
        <begin position="21"/>
        <end position="45"/>
    </location>
</feature>
<keyword evidence="8" id="KW-1185">Reference proteome</keyword>
<keyword evidence="5 6" id="KW-0472">Membrane</keyword>
<evidence type="ECO:0000256" key="2">
    <source>
        <dbReference type="ARBA" id="ARBA00022475"/>
    </source>
</evidence>
<evidence type="ECO:0000256" key="6">
    <source>
        <dbReference type="SAM" id="Phobius"/>
    </source>
</evidence>
<proteinExistence type="predicted"/>
<sequence length="449" mass="49094">MIRLRSAISRIARTQRTLPSAWAAGTLSLAHFADAFAMLGQIFITTQLLSKQQFGELGIAMAVTLLACAVFDFRVWEVMTIRIPKLQASDDSQEAASLVRGCFLLEFFGGFVVTVALLLLAPVFAQQFTNNGHAVTLFAALAVQPLLMSVDEPARTLLRLNGDFRSLAIWRSISGVFQLVLVSAALMFWPTPVSVALATMLAWCIRLTCLAWLAKRSLRSMKIDPIGESNNRRAWASIKQNRSMLSSAAVAAIAGRLANRVDLVILGWFAVPEVFAPYDLARRLTSQVSLVLEPITQVIFPKISTQLAGNEILVRNRFLVQLTSILAVTGLPVLILTILALPWGIPLVFGDSYSDAAFPSQLLMLVYVTIPILWLRPYVACSQNISVLAWAGLLTVVIQISAGLLLIPNGMAIGAAYSFLLGQMAWWACLLVIARRGFSKHSLLEKSIP</sequence>